<dbReference type="SUPFAM" id="SSF52980">
    <property type="entry name" value="Restriction endonuclease-like"/>
    <property type="match status" value="1"/>
</dbReference>
<keyword evidence="2" id="KW-0378">Hydrolase</keyword>
<gene>
    <name evidence="2" type="ORF">F0P93_19500</name>
</gene>
<dbReference type="InterPro" id="IPR011335">
    <property type="entry name" value="Restrct_endonuc-II-like"/>
</dbReference>
<dbReference type="GO" id="GO:0004519">
    <property type="term" value="F:endonuclease activity"/>
    <property type="evidence" value="ECO:0007669"/>
    <property type="project" value="UniProtKB-KW"/>
</dbReference>
<evidence type="ECO:0000313" key="2">
    <source>
        <dbReference type="EMBL" id="KAA9349644.1"/>
    </source>
</evidence>
<dbReference type="CDD" id="cd06260">
    <property type="entry name" value="DUF820-like"/>
    <property type="match status" value="1"/>
</dbReference>
<dbReference type="InterPro" id="IPR012296">
    <property type="entry name" value="Nuclease_put_TT1808"/>
</dbReference>
<dbReference type="Proteomes" id="UP000326344">
    <property type="component" value="Unassembled WGS sequence"/>
</dbReference>
<dbReference type="AlphaFoldDB" id="A0A5N1JCW0"/>
<keyword evidence="2" id="KW-0255">Endonuclease</keyword>
<sequence>MESRKIKRFFPDYLVNLLKNRQVMEAVITQPEQIRPDYETERGKAMPSKNHALIQSRILVTLSKKYGNQYDFLSEVSLDMAGKWVVPDIAVYPQLTFDSLHDETRMAQMPLGVIEILSSSQTQEELVEKSTQYFAAGIQSYWLVNPLFKIIHVIHNSETYRNFIGGTLTDEKLGLSLELEEVFR</sequence>
<proteinExistence type="predicted"/>
<feature type="domain" description="Putative restriction endonuclease" evidence="1">
    <location>
        <begin position="46"/>
        <end position="157"/>
    </location>
</feature>
<dbReference type="InterPro" id="IPR008538">
    <property type="entry name" value="Uma2"/>
</dbReference>
<dbReference type="PANTHER" id="PTHR34107">
    <property type="entry name" value="SLL0198 PROTEIN-RELATED"/>
    <property type="match status" value="1"/>
</dbReference>
<comment type="caution">
    <text evidence="2">The sequence shown here is derived from an EMBL/GenBank/DDBJ whole genome shotgun (WGS) entry which is preliminary data.</text>
</comment>
<dbReference type="EMBL" id="VTWS01000005">
    <property type="protein sequence ID" value="KAA9349644.1"/>
    <property type="molecule type" value="Genomic_DNA"/>
</dbReference>
<keyword evidence="2" id="KW-0540">Nuclease</keyword>
<reference evidence="2 3" key="1">
    <citation type="submission" date="2019-09" db="EMBL/GenBank/DDBJ databases">
        <title>Genome Sequence of Larkinella sp MA1.</title>
        <authorList>
            <person name="Srinivasan S."/>
        </authorList>
    </citation>
    <scope>NUCLEOTIDE SEQUENCE [LARGE SCALE GENOMIC DNA]</scope>
    <source>
        <strain evidence="2 3">MA1</strain>
    </source>
</reference>
<name>A0A5N1JCW0_9BACT</name>
<dbReference type="Pfam" id="PF05685">
    <property type="entry name" value="Uma2"/>
    <property type="match status" value="1"/>
</dbReference>
<protein>
    <submittedName>
        <fullName evidence="2">Uma2 family endonuclease</fullName>
    </submittedName>
</protein>
<dbReference type="Gene3D" id="3.90.1570.10">
    <property type="entry name" value="tt1808, chain A"/>
    <property type="match status" value="1"/>
</dbReference>
<dbReference type="PANTHER" id="PTHR34107:SF4">
    <property type="entry name" value="SLL1222 PROTEIN"/>
    <property type="match status" value="1"/>
</dbReference>
<evidence type="ECO:0000259" key="1">
    <source>
        <dbReference type="Pfam" id="PF05685"/>
    </source>
</evidence>
<evidence type="ECO:0000313" key="3">
    <source>
        <dbReference type="Proteomes" id="UP000326344"/>
    </source>
</evidence>
<accession>A0A5N1JCW0</accession>
<organism evidence="2 3">
    <name type="scientific">Larkinella humicola</name>
    <dbReference type="NCBI Taxonomy" id="2607654"/>
    <lineage>
        <taxon>Bacteria</taxon>
        <taxon>Pseudomonadati</taxon>
        <taxon>Bacteroidota</taxon>
        <taxon>Cytophagia</taxon>
        <taxon>Cytophagales</taxon>
        <taxon>Spirosomataceae</taxon>
        <taxon>Larkinella</taxon>
    </lineage>
</organism>
<keyword evidence="3" id="KW-1185">Reference proteome</keyword>